<dbReference type="AlphaFoldDB" id="A0A0N4USJ2"/>
<dbReference type="EMBL" id="UXUI01000025">
    <property type="protein sequence ID" value="VDD84914.1"/>
    <property type="molecule type" value="Genomic_DNA"/>
</dbReference>
<proteinExistence type="predicted"/>
<name>A0A0N4USJ2_ENTVE</name>
<dbReference type="Proteomes" id="UP000274131">
    <property type="component" value="Unassembled WGS sequence"/>
</dbReference>
<reference evidence="1 2" key="2">
    <citation type="submission" date="2018-10" db="EMBL/GenBank/DDBJ databases">
        <authorList>
            <consortium name="Pathogen Informatics"/>
        </authorList>
    </citation>
    <scope>NUCLEOTIDE SEQUENCE [LARGE SCALE GENOMIC DNA]</scope>
</reference>
<evidence type="ECO:0000313" key="1">
    <source>
        <dbReference type="EMBL" id="VDD84914.1"/>
    </source>
</evidence>
<dbReference type="STRING" id="51028.A0A0N4USJ2"/>
<evidence type="ECO:0000313" key="3">
    <source>
        <dbReference type="WBParaSite" id="EVEC_0000008201-mRNA-1"/>
    </source>
</evidence>
<dbReference type="WBParaSite" id="EVEC_0000008201-mRNA-1">
    <property type="protein sequence ID" value="EVEC_0000008201-mRNA-1"/>
    <property type="gene ID" value="EVEC_0000008201"/>
</dbReference>
<accession>A0A0N4USJ2</accession>
<protein>
    <submittedName>
        <fullName evidence="3">CNH domain-containing protein</fullName>
    </submittedName>
</protein>
<gene>
    <name evidence="1" type="ORF">EVEC_LOCUS57</name>
</gene>
<organism evidence="3">
    <name type="scientific">Enterobius vermicularis</name>
    <name type="common">Human pinworm</name>
    <dbReference type="NCBI Taxonomy" id="51028"/>
    <lineage>
        <taxon>Eukaryota</taxon>
        <taxon>Metazoa</taxon>
        <taxon>Ecdysozoa</taxon>
        <taxon>Nematoda</taxon>
        <taxon>Chromadorea</taxon>
        <taxon>Rhabditida</taxon>
        <taxon>Spirurina</taxon>
        <taxon>Oxyuridomorpha</taxon>
        <taxon>Oxyuroidea</taxon>
        <taxon>Oxyuridae</taxon>
        <taxon>Enterobius</taxon>
    </lineage>
</organism>
<evidence type="ECO:0000313" key="2">
    <source>
        <dbReference type="Proteomes" id="UP000274131"/>
    </source>
</evidence>
<sequence>MRVFEPEPQLQEYRLNKIGIRDHLLYVSPNRTDTVQVWSVHSLIPNSWHCIVDYRVISLLYSSYTLSPVEEYVYILAVALFDSEVPRIAILQINSSNGEMKMYNLDVAAGDEFENKVFLDNVVIGCGDKQLYMYDRSVVMGPIPFWNVTLLEDTMTFVITSDTIGAEEVESRCSRFPIVLNGDERKVLKIADDHAISVYSGKDEKWSTYYPSINSNLDLNELGTRGVSETYGRSGHRMGAIESPLSIFVGYGTCVAKVFRDGVHRFYSIELDDLSKEYSVVPASCCRLPGYIQQKFYAVCSKTQFVFICARGIAFVPMCPSSLRELAFFAIQQRYSNISHGRWSGGISEENIKDILSCKNKSSIL</sequence>
<dbReference type="OrthoDB" id="5800475at2759"/>
<reference evidence="3" key="1">
    <citation type="submission" date="2017-02" db="UniProtKB">
        <authorList>
            <consortium name="WormBaseParasite"/>
        </authorList>
    </citation>
    <scope>IDENTIFICATION</scope>
</reference>
<keyword evidence="2" id="KW-1185">Reference proteome</keyword>